<evidence type="ECO:0000256" key="13">
    <source>
        <dbReference type="PROSITE-ProRule" id="PRU01023"/>
    </source>
</evidence>
<keyword evidence="4" id="KW-0963">Cytoplasm</keyword>
<evidence type="ECO:0000256" key="10">
    <source>
        <dbReference type="ARBA" id="ARBA00030399"/>
    </source>
</evidence>
<evidence type="ECO:0000256" key="1">
    <source>
        <dbReference type="ARBA" id="ARBA00002724"/>
    </source>
</evidence>
<evidence type="ECO:0000256" key="5">
    <source>
        <dbReference type="ARBA" id="ARBA00022552"/>
    </source>
</evidence>
<dbReference type="NCBIfam" id="TIGR00563">
    <property type="entry name" value="rsmB"/>
    <property type="match status" value="1"/>
</dbReference>
<dbReference type="InterPro" id="IPR023267">
    <property type="entry name" value="RCMT"/>
</dbReference>
<reference evidence="16 17" key="1">
    <citation type="journal article" date="2019" name="mSystems">
        <title>Life at home and on the roam: Genomic adaptions reflect the dual lifestyle of an intracellular, facultative symbiont.</title>
        <authorList>
            <person name="Burgsdorf I."/>
        </authorList>
    </citation>
    <scope>NUCLEOTIDE SEQUENCE [LARGE SCALE GENOMIC DNA]</scope>
    <source>
        <strain evidence="16">277cI</strain>
    </source>
</reference>
<dbReference type="GO" id="GO:0003723">
    <property type="term" value="F:RNA binding"/>
    <property type="evidence" value="ECO:0007669"/>
    <property type="project" value="UniProtKB-UniRule"/>
</dbReference>
<evidence type="ECO:0000256" key="2">
    <source>
        <dbReference type="ARBA" id="ARBA00004496"/>
    </source>
</evidence>
<dbReference type="NCBIfam" id="NF011493">
    <property type="entry name" value="PRK14901.1"/>
    <property type="match status" value="1"/>
</dbReference>
<evidence type="ECO:0000313" key="16">
    <source>
        <dbReference type="EMBL" id="TGH27288.1"/>
    </source>
</evidence>
<dbReference type="AlphaFoldDB" id="A0A524RVC6"/>
<evidence type="ECO:0000256" key="3">
    <source>
        <dbReference type="ARBA" id="ARBA00012140"/>
    </source>
</evidence>
<dbReference type="InterPro" id="IPR054728">
    <property type="entry name" value="RsmB-like_ferredoxin"/>
</dbReference>
<feature type="compositionally biased region" description="Basic and acidic residues" evidence="14">
    <location>
        <begin position="1"/>
        <end position="10"/>
    </location>
</feature>
<dbReference type="NCBIfam" id="NF011494">
    <property type="entry name" value="PRK14902.1"/>
    <property type="match status" value="1"/>
</dbReference>
<comment type="subcellular location">
    <subcellularLocation>
        <location evidence="2">Cytoplasm</location>
    </subcellularLocation>
</comment>
<dbReference type="InterPro" id="IPR004573">
    <property type="entry name" value="rRNA_ssu_MeTfrase_B"/>
</dbReference>
<dbReference type="Gene3D" id="3.40.50.150">
    <property type="entry name" value="Vaccinia Virus protein VP39"/>
    <property type="match status" value="1"/>
</dbReference>
<dbReference type="InterPro" id="IPR001678">
    <property type="entry name" value="MeTrfase_RsmB-F_NOP2_dom"/>
</dbReference>
<dbReference type="Pfam" id="PF01029">
    <property type="entry name" value="NusB"/>
    <property type="match status" value="1"/>
</dbReference>
<evidence type="ECO:0000256" key="14">
    <source>
        <dbReference type="SAM" id="MobiDB-lite"/>
    </source>
</evidence>
<evidence type="ECO:0000256" key="6">
    <source>
        <dbReference type="ARBA" id="ARBA00022603"/>
    </source>
</evidence>
<feature type="binding site" evidence="13">
    <location>
        <begin position="294"/>
        <end position="300"/>
    </location>
    <ligand>
        <name>S-adenosyl-L-methionine</name>
        <dbReference type="ChEBI" id="CHEBI:59789"/>
    </ligand>
</feature>
<keyword evidence="6 13" id="KW-0489">Methyltransferase</keyword>
<evidence type="ECO:0000259" key="15">
    <source>
        <dbReference type="PROSITE" id="PS51686"/>
    </source>
</evidence>
<evidence type="ECO:0000256" key="8">
    <source>
        <dbReference type="ARBA" id="ARBA00022691"/>
    </source>
</evidence>
<dbReference type="InterPro" id="IPR006027">
    <property type="entry name" value="NusB_RsmB_TIM44"/>
</dbReference>
<keyword evidence="8 13" id="KW-0949">S-adenosyl-L-methionine</keyword>
<comment type="function">
    <text evidence="1">Specifically methylates the cytosine at position 967 (m5C967) of 16S rRNA.</text>
</comment>
<evidence type="ECO:0000256" key="7">
    <source>
        <dbReference type="ARBA" id="ARBA00022679"/>
    </source>
</evidence>
<gene>
    <name evidence="16" type="ORF">ERJ68_01355</name>
</gene>
<feature type="region of interest" description="Disordered" evidence="14">
    <location>
        <begin position="1"/>
        <end position="28"/>
    </location>
</feature>
<dbReference type="InterPro" id="IPR035926">
    <property type="entry name" value="NusB-like_sf"/>
</dbReference>
<keyword evidence="7 13" id="KW-0808">Transferase</keyword>
<feature type="binding site" evidence="13">
    <location>
        <position position="318"/>
    </location>
    <ligand>
        <name>S-adenosyl-L-methionine</name>
        <dbReference type="ChEBI" id="CHEBI:59789"/>
    </ligand>
</feature>
<dbReference type="PANTHER" id="PTHR22807:SF53">
    <property type="entry name" value="RIBOSOMAL RNA SMALL SUBUNIT METHYLTRANSFERASE B-RELATED"/>
    <property type="match status" value="1"/>
</dbReference>
<name>A0A524RVC6_9CHRO</name>
<sequence>MEPGSRRDCRGPLASGRSRLNESAGAETDGAASGLAPRFSAWQVLQAVAKGAYADVALERELRRANLSARDRSMATALAYGCVRQRRRLDAWLDRCGRIPAERQPAPLRWLLHVGLYQLLHAERIPVAAAVNTTVELAKVHGLARLAPVANAVLRNLLRRRQAGEDLQEPSDPVEALGLRHSLPTWLCRDLLCWLCREEADAFASHCNRTPGIDLRVNRLKTNLAQLRQALAAAGICATEIPMAVAGLQLPCGVGSLQVLPGYSEGAWCVQDRAAQLVAPLLDPQPGERVVDLCAAPGGKSTHLAELMGDRGEVLAIDRSAARLRRVRENAVRLGLGSIVLRVGDATLLPDLHGSADRVLLDAPCSGLGTLARHADGRWRLREADIPGLVALQERLLEEAAQLVKPGGRLVYATCTVHPAENGEQVLRFLAHHSHWRALALPRALAWLSGHATQLQLWPQRHDCDGFFAVALQKPLD</sequence>
<accession>A0A524RVC6</accession>
<proteinExistence type="inferred from homology"/>
<feature type="binding site" evidence="13">
    <location>
        <position position="362"/>
    </location>
    <ligand>
        <name>S-adenosyl-L-methionine</name>
        <dbReference type="ChEBI" id="CHEBI:59789"/>
    </ligand>
</feature>
<dbReference type="PROSITE" id="PS51686">
    <property type="entry name" value="SAM_MT_RSMB_NOP"/>
    <property type="match status" value="1"/>
</dbReference>
<feature type="active site" description="Nucleophile" evidence="13">
    <location>
        <position position="415"/>
    </location>
</feature>
<comment type="catalytic activity">
    <reaction evidence="12">
        <text>cytidine(967) in 16S rRNA + S-adenosyl-L-methionine = 5-methylcytidine(967) in 16S rRNA + S-adenosyl-L-homocysteine + H(+)</text>
        <dbReference type="Rhea" id="RHEA:42748"/>
        <dbReference type="Rhea" id="RHEA-COMP:10219"/>
        <dbReference type="Rhea" id="RHEA-COMP:10220"/>
        <dbReference type="ChEBI" id="CHEBI:15378"/>
        <dbReference type="ChEBI" id="CHEBI:57856"/>
        <dbReference type="ChEBI" id="CHEBI:59789"/>
        <dbReference type="ChEBI" id="CHEBI:74483"/>
        <dbReference type="ChEBI" id="CHEBI:82748"/>
        <dbReference type="EC" id="2.1.1.176"/>
    </reaction>
</comment>
<dbReference type="Proteomes" id="UP000315454">
    <property type="component" value="Unassembled WGS sequence"/>
</dbReference>
<dbReference type="InterPro" id="IPR049560">
    <property type="entry name" value="MeTrfase_RsmB-F_NOP2_cat"/>
</dbReference>
<dbReference type="Pfam" id="PF22458">
    <property type="entry name" value="RsmF-B_ferredox"/>
    <property type="match status" value="1"/>
</dbReference>
<dbReference type="SUPFAM" id="SSF53335">
    <property type="entry name" value="S-adenosyl-L-methionine-dependent methyltransferases"/>
    <property type="match status" value="1"/>
</dbReference>
<keyword evidence="5" id="KW-0698">rRNA processing</keyword>
<organism evidence="16 17">
    <name type="scientific">Aphanocapsa feldmannii 277cI</name>
    <dbReference type="NCBI Taxonomy" id="2507554"/>
    <lineage>
        <taxon>Bacteria</taxon>
        <taxon>Bacillati</taxon>
        <taxon>Cyanobacteriota</taxon>
        <taxon>Cyanophyceae</taxon>
        <taxon>Oscillatoriophycideae</taxon>
        <taxon>Chroococcales</taxon>
        <taxon>Microcystaceae</taxon>
        <taxon>Aphanocapsa</taxon>
    </lineage>
</organism>
<evidence type="ECO:0000256" key="4">
    <source>
        <dbReference type="ARBA" id="ARBA00022490"/>
    </source>
</evidence>
<dbReference type="CDD" id="cd02440">
    <property type="entry name" value="AdoMet_MTases"/>
    <property type="match status" value="1"/>
</dbReference>
<dbReference type="PRINTS" id="PR02008">
    <property type="entry name" value="RCMTFAMILY"/>
</dbReference>
<evidence type="ECO:0000256" key="11">
    <source>
        <dbReference type="ARBA" id="ARBA00031088"/>
    </source>
</evidence>
<dbReference type="FunFam" id="3.40.50.150:FF:000022">
    <property type="entry name" value="Ribosomal RNA small subunit methyltransferase B"/>
    <property type="match status" value="1"/>
</dbReference>
<keyword evidence="9 13" id="KW-0694">RNA-binding</keyword>
<dbReference type="PANTHER" id="PTHR22807">
    <property type="entry name" value="NOP2 YEAST -RELATED NOL1/NOP2/FMU SUN DOMAIN-CONTAINING"/>
    <property type="match status" value="1"/>
</dbReference>
<evidence type="ECO:0000256" key="9">
    <source>
        <dbReference type="ARBA" id="ARBA00022884"/>
    </source>
</evidence>
<evidence type="ECO:0000256" key="12">
    <source>
        <dbReference type="ARBA" id="ARBA00047283"/>
    </source>
</evidence>
<evidence type="ECO:0000313" key="17">
    <source>
        <dbReference type="Proteomes" id="UP000315454"/>
    </source>
</evidence>
<dbReference type="GO" id="GO:0008649">
    <property type="term" value="F:rRNA methyltransferase activity"/>
    <property type="evidence" value="ECO:0007669"/>
    <property type="project" value="InterPro"/>
</dbReference>
<dbReference type="GO" id="GO:0006355">
    <property type="term" value="P:regulation of DNA-templated transcription"/>
    <property type="evidence" value="ECO:0007669"/>
    <property type="project" value="InterPro"/>
</dbReference>
<dbReference type="EC" id="2.1.1.176" evidence="3"/>
<feature type="domain" description="SAM-dependent MTase RsmB/NOP-type" evidence="15">
    <location>
        <begin position="203"/>
        <end position="475"/>
    </location>
</feature>
<dbReference type="Pfam" id="PF01189">
    <property type="entry name" value="Methyltr_RsmB-F"/>
    <property type="match status" value="1"/>
</dbReference>
<dbReference type="Gene3D" id="1.10.940.10">
    <property type="entry name" value="NusB-like"/>
    <property type="match status" value="1"/>
</dbReference>
<comment type="caution">
    <text evidence="16">The sequence shown here is derived from an EMBL/GenBank/DDBJ whole genome shotgun (WGS) entry which is preliminary data.</text>
</comment>
<feature type="binding site" evidence="13">
    <location>
        <position position="345"/>
    </location>
    <ligand>
        <name>S-adenosyl-L-methionine</name>
        <dbReference type="ChEBI" id="CHEBI:59789"/>
    </ligand>
</feature>
<comment type="similarity">
    <text evidence="13">Belongs to the class I-like SAM-binding methyltransferase superfamily. RsmB/NOP family.</text>
</comment>
<dbReference type="SUPFAM" id="SSF48013">
    <property type="entry name" value="NusB-like"/>
    <property type="match status" value="1"/>
</dbReference>
<dbReference type="EMBL" id="SRMN01000012">
    <property type="protein sequence ID" value="TGH27288.1"/>
    <property type="molecule type" value="Genomic_DNA"/>
</dbReference>
<dbReference type="GO" id="GO:0005737">
    <property type="term" value="C:cytoplasm"/>
    <property type="evidence" value="ECO:0007669"/>
    <property type="project" value="UniProtKB-SubCell"/>
</dbReference>
<protein>
    <recommendedName>
        <fullName evidence="3">16S rRNA (cytosine(967)-C(5))-methyltransferase</fullName>
        <ecNumber evidence="3">2.1.1.176</ecNumber>
    </recommendedName>
    <alternativeName>
        <fullName evidence="10">16S rRNA m5C967 methyltransferase</fullName>
    </alternativeName>
    <alternativeName>
        <fullName evidence="11">rRNA (cytosine-C(5)-)-methyltransferase RsmB</fullName>
    </alternativeName>
</protein>
<dbReference type="InterPro" id="IPR029063">
    <property type="entry name" value="SAM-dependent_MTases_sf"/>
</dbReference>